<dbReference type="EMBL" id="CP014244">
    <property type="protein sequence ID" value="AMD20614.1"/>
    <property type="molecule type" value="Genomic_DNA"/>
</dbReference>
<gene>
    <name evidence="12" type="ORF">AW171_hschr42514</name>
</gene>
<dbReference type="Pfam" id="PF00153">
    <property type="entry name" value="Mito_carr"/>
    <property type="match status" value="1"/>
</dbReference>
<evidence type="ECO:0000256" key="11">
    <source>
        <dbReference type="SAM" id="Phobius"/>
    </source>
</evidence>
<dbReference type="GO" id="GO:0031966">
    <property type="term" value="C:mitochondrial membrane"/>
    <property type="evidence" value="ECO:0007669"/>
    <property type="project" value="UniProtKB-SubCell"/>
</dbReference>
<evidence type="ECO:0000256" key="4">
    <source>
        <dbReference type="ARBA" id="ARBA00022692"/>
    </source>
</evidence>
<evidence type="ECO:0000256" key="8">
    <source>
        <dbReference type="ARBA" id="ARBA00023136"/>
    </source>
</evidence>
<evidence type="ECO:0000256" key="6">
    <source>
        <dbReference type="ARBA" id="ARBA00022989"/>
    </source>
</evidence>
<sequence length="400" mass="45168">METSSDDVENDKPSAVHRKSSSLIGTVTAAGRSLVYQLTTFYLRSPMKLFRPVRYDFKDYLKVMLQEDEKPLKELTGRSRFWNPKYTYYLENSTVGVLTKAVNRYGWKVVHERIIPPIVLNSAAGIVLYTTYLVTLERFTGGKTETAAVHNVAMAGFLAGTAHAVTSAPIDAIHIRSMASNATSANNHPKNLWFYGIDKFKEIGLTKCFGGFGLSLVKESIGFAAYFTTFECFKGQVCDWFLARLKRHRLEKTKDADIVIGNSEVLGQREVNWIQRAFIFIGGVSAAFILQVIQFPLLNLQKMHVSRLETLDIRQCSPNNSAEQAARLLRKGKMSKSLSSLYLYFDLYRDTLHQVRSFNKNGKIIPSLYKGFTRNTLAVIPGTTAGLILLEYMRHTLQDE</sequence>
<reference evidence="12 13" key="1">
    <citation type="submission" date="2016-01" db="EMBL/GenBank/DDBJ databases">
        <title>Genome sequence of the yeast Holleya sinecauda.</title>
        <authorList>
            <person name="Dietrich F.S."/>
        </authorList>
    </citation>
    <scope>NUCLEOTIDE SEQUENCE [LARGE SCALE GENOMIC DNA]</scope>
    <source>
        <strain evidence="12 13">ATCC 58844</strain>
    </source>
</reference>
<keyword evidence="7" id="KW-0496">Mitochondrion</keyword>
<dbReference type="SUPFAM" id="SSF103506">
    <property type="entry name" value="Mitochondrial carrier"/>
    <property type="match status" value="1"/>
</dbReference>
<keyword evidence="8 9" id="KW-0472">Membrane</keyword>
<evidence type="ECO:0000256" key="9">
    <source>
        <dbReference type="PROSITE-ProRule" id="PRU00282"/>
    </source>
</evidence>
<evidence type="ECO:0000256" key="1">
    <source>
        <dbReference type="ARBA" id="ARBA00004225"/>
    </source>
</evidence>
<keyword evidence="3 10" id="KW-0813">Transport</keyword>
<dbReference type="PANTHER" id="PTHR45624">
    <property type="entry name" value="MITOCHONDRIAL BASIC AMINO ACIDS TRANSPORTER-RELATED"/>
    <property type="match status" value="1"/>
</dbReference>
<evidence type="ECO:0000256" key="3">
    <source>
        <dbReference type="ARBA" id="ARBA00022448"/>
    </source>
</evidence>
<accession>A0A0X8HSG3</accession>
<keyword evidence="5" id="KW-0677">Repeat</keyword>
<dbReference type="PROSITE" id="PS50920">
    <property type="entry name" value="SOLCAR"/>
    <property type="match status" value="1"/>
</dbReference>
<evidence type="ECO:0000256" key="10">
    <source>
        <dbReference type="RuleBase" id="RU000488"/>
    </source>
</evidence>
<dbReference type="InterPro" id="IPR018108">
    <property type="entry name" value="MCP_transmembrane"/>
</dbReference>
<organism evidence="12 13">
    <name type="scientific">Eremothecium sinecaudum</name>
    <dbReference type="NCBI Taxonomy" id="45286"/>
    <lineage>
        <taxon>Eukaryota</taxon>
        <taxon>Fungi</taxon>
        <taxon>Dikarya</taxon>
        <taxon>Ascomycota</taxon>
        <taxon>Saccharomycotina</taxon>
        <taxon>Saccharomycetes</taxon>
        <taxon>Saccharomycetales</taxon>
        <taxon>Saccharomycetaceae</taxon>
        <taxon>Eremothecium</taxon>
    </lineage>
</organism>
<dbReference type="OrthoDB" id="3364892at2759"/>
<evidence type="ECO:0000256" key="5">
    <source>
        <dbReference type="ARBA" id="ARBA00022737"/>
    </source>
</evidence>
<comment type="subcellular location">
    <subcellularLocation>
        <location evidence="1">Mitochondrion membrane</location>
        <topology evidence="1">Multi-pass membrane protein</topology>
    </subcellularLocation>
</comment>
<feature type="repeat" description="Solcar" evidence="9">
    <location>
        <begin position="147"/>
        <end position="236"/>
    </location>
</feature>
<evidence type="ECO:0000313" key="12">
    <source>
        <dbReference type="EMBL" id="AMD20614.1"/>
    </source>
</evidence>
<dbReference type="AlphaFoldDB" id="A0A0X8HSG3"/>
<dbReference type="InterPro" id="IPR023395">
    <property type="entry name" value="MCP_dom_sf"/>
</dbReference>
<keyword evidence="13" id="KW-1185">Reference proteome</keyword>
<dbReference type="GO" id="GO:0022857">
    <property type="term" value="F:transmembrane transporter activity"/>
    <property type="evidence" value="ECO:0007669"/>
    <property type="project" value="TreeGrafter"/>
</dbReference>
<dbReference type="GeneID" id="28723867"/>
<keyword evidence="4 9" id="KW-0812">Transmembrane</keyword>
<protein>
    <submittedName>
        <fullName evidence="12">HDL130Cp</fullName>
    </submittedName>
</protein>
<dbReference type="InterPro" id="IPR050567">
    <property type="entry name" value="Mitochondrial_Carrier"/>
</dbReference>
<comment type="similarity">
    <text evidence="2 10">Belongs to the mitochondrial carrier (TC 2.A.29) family.</text>
</comment>
<proteinExistence type="inferred from homology"/>
<evidence type="ECO:0000313" key="13">
    <source>
        <dbReference type="Proteomes" id="UP000243052"/>
    </source>
</evidence>
<dbReference type="Proteomes" id="UP000243052">
    <property type="component" value="Chromosome iv"/>
</dbReference>
<feature type="transmembrane region" description="Helical" evidence="11">
    <location>
        <begin position="277"/>
        <end position="298"/>
    </location>
</feature>
<evidence type="ECO:0000256" key="7">
    <source>
        <dbReference type="ARBA" id="ARBA00023128"/>
    </source>
</evidence>
<dbReference type="PANTHER" id="PTHR45624:SF26">
    <property type="entry name" value="CARRIER PROTEIN, PUTATIVE (AFU_ORTHOLOGUE AFUA_1G07710)-RELATED"/>
    <property type="match status" value="1"/>
</dbReference>
<keyword evidence="6 11" id="KW-1133">Transmembrane helix</keyword>
<evidence type="ECO:0000256" key="2">
    <source>
        <dbReference type="ARBA" id="ARBA00006375"/>
    </source>
</evidence>
<name>A0A0X8HSG3_9SACH</name>
<dbReference type="Gene3D" id="1.50.40.10">
    <property type="entry name" value="Mitochondrial carrier domain"/>
    <property type="match status" value="1"/>
</dbReference>
<dbReference type="RefSeq" id="XP_017987610.1">
    <property type="nucleotide sequence ID" value="XM_018131812.1"/>
</dbReference>